<evidence type="ECO:0000259" key="3">
    <source>
        <dbReference type="PROSITE" id="PS50214"/>
    </source>
</evidence>
<dbReference type="InterPro" id="IPR001762">
    <property type="entry name" value="Disintegrin_dom"/>
</dbReference>
<dbReference type="SMART" id="SM00050">
    <property type="entry name" value="DISIN"/>
    <property type="match status" value="1"/>
</dbReference>
<keyword evidence="5" id="KW-1185">Reference proteome</keyword>
<protein>
    <recommendedName>
        <fullName evidence="3">Disintegrin domain-containing protein</fullName>
    </recommendedName>
</protein>
<dbReference type="AlphaFoldDB" id="A0A3N4HNY0"/>
<dbReference type="EMBL" id="ML119762">
    <property type="protein sequence ID" value="RPA75535.1"/>
    <property type="molecule type" value="Genomic_DNA"/>
</dbReference>
<proteinExistence type="predicted"/>
<evidence type="ECO:0000256" key="1">
    <source>
        <dbReference type="SAM" id="MobiDB-lite"/>
    </source>
</evidence>
<dbReference type="PANTHER" id="PTHR11905">
    <property type="entry name" value="ADAM A DISINTEGRIN AND METALLOPROTEASE DOMAIN"/>
    <property type="match status" value="1"/>
</dbReference>
<feature type="compositionally biased region" description="Low complexity" evidence="1">
    <location>
        <begin position="296"/>
        <end position="332"/>
    </location>
</feature>
<dbReference type="PROSITE" id="PS50214">
    <property type="entry name" value="DISINTEGRIN_2"/>
    <property type="match status" value="1"/>
</dbReference>
<feature type="transmembrane region" description="Helical" evidence="2">
    <location>
        <begin position="336"/>
        <end position="359"/>
    </location>
</feature>
<evidence type="ECO:0000313" key="5">
    <source>
        <dbReference type="Proteomes" id="UP000275078"/>
    </source>
</evidence>
<keyword evidence="2" id="KW-0812">Transmembrane</keyword>
<gene>
    <name evidence="4" type="ORF">BJ508DRAFT_19068</name>
</gene>
<organism evidence="4 5">
    <name type="scientific">Ascobolus immersus RN42</name>
    <dbReference type="NCBI Taxonomy" id="1160509"/>
    <lineage>
        <taxon>Eukaryota</taxon>
        <taxon>Fungi</taxon>
        <taxon>Dikarya</taxon>
        <taxon>Ascomycota</taxon>
        <taxon>Pezizomycotina</taxon>
        <taxon>Pezizomycetes</taxon>
        <taxon>Pezizales</taxon>
        <taxon>Ascobolaceae</taxon>
        <taxon>Ascobolus</taxon>
    </lineage>
</organism>
<name>A0A3N4HNY0_ASCIM</name>
<feature type="compositionally biased region" description="Pro residues" evidence="1">
    <location>
        <begin position="207"/>
        <end position="228"/>
    </location>
</feature>
<dbReference type="OrthoDB" id="5951731at2759"/>
<accession>A0A3N4HNY0</accession>
<dbReference type="InterPro" id="IPR036436">
    <property type="entry name" value="Disintegrin_dom_sf"/>
</dbReference>
<feature type="region of interest" description="Disordered" evidence="1">
    <location>
        <begin position="168"/>
        <end position="332"/>
    </location>
</feature>
<feature type="domain" description="Disintegrin" evidence="3">
    <location>
        <begin position="67"/>
        <end position="141"/>
    </location>
</feature>
<dbReference type="Proteomes" id="UP000275078">
    <property type="component" value="Unassembled WGS sequence"/>
</dbReference>
<sequence>MIIRMAFHGQSINFLFLSDSKAFIPSISKTFLSSNFWRLSTGEQTEAMDIYQKRLGFFYSGGSLIRRSVCGNGIVEPGEDCDCDRESGKCDNLLLFGCCNLSTCKFVPFAEDCRKAKGECDKADYCLGNSPTCNWDEFWRDGLPCKAPAGSKGNFECKSGICVQAAKDDTDTSSTSTPSTKTTKTTTTPTPQPSVPKASAPSEKPNEPTPSAAPPPPPAPSPPQPPTPSVSSSPEAPKQDPSAETPSPPSPTPTSETSPEDPSAKSPDSKPDDVPEPDQPDSSSNSIAPENPSKPPTITSSSTIPLTNPTSNPTSSTTTSLSTSNSSSSGYSKSTVIGAGVGAGLGALLIAIIAVIFILKWKNNKAGALEKPPILERAELEDTGRSEMGGGKDFKGVGFIHGGLGELDAEGAAIHEMSSPAS</sequence>
<feature type="compositionally biased region" description="Low complexity" evidence="1">
    <location>
        <begin position="229"/>
        <end position="245"/>
    </location>
</feature>
<keyword evidence="2" id="KW-0472">Membrane</keyword>
<reference evidence="4 5" key="1">
    <citation type="journal article" date="2018" name="Nat. Ecol. Evol.">
        <title>Pezizomycetes genomes reveal the molecular basis of ectomycorrhizal truffle lifestyle.</title>
        <authorList>
            <person name="Murat C."/>
            <person name="Payen T."/>
            <person name="Noel B."/>
            <person name="Kuo A."/>
            <person name="Morin E."/>
            <person name="Chen J."/>
            <person name="Kohler A."/>
            <person name="Krizsan K."/>
            <person name="Balestrini R."/>
            <person name="Da Silva C."/>
            <person name="Montanini B."/>
            <person name="Hainaut M."/>
            <person name="Levati E."/>
            <person name="Barry K.W."/>
            <person name="Belfiori B."/>
            <person name="Cichocki N."/>
            <person name="Clum A."/>
            <person name="Dockter R.B."/>
            <person name="Fauchery L."/>
            <person name="Guy J."/>
            <person name="Iotti M."/>
            <person name="Le Tacon F."/>
            <person name="Lindquist E.A."/>
            <person name="Lipzen A."/>
            <person name="Malagnac F."/>
            <person name="Mello A."/>
            <person name="Molinier V."/>
            <person name="Miyauchi S."/>
            <person name="Poulain J."/>
            <person name="Riccioni C."/>
            <person name="Rubini A."/>
            <person name="Sitrit Y."/>
            <person name="Splivallo R."/>
            <person name="Traeger S."/>
            <person name="Wang M."/>
            <person name="Zifcakova L."/>
            <person name="Wipf D."/>
            <person name="Zambonelli A."/>
            <person name="Paolocci F."/>
            <person name="Nowrousian M."/>
            <person name="Ottonello S."/>
            <person name="Baldrian P."/>
            <person name="Spatafora J.W."/>
            <person name="Henrissat B."/>
            <person name="Nagy L.G."/>
            <person name="Aury J.M."/>
            <person name="Wincker P."/>
            <person name="Grigoriev I.V."/>
            <person name="Bonfante P."/>
            <person name="Martin F.M."/>
        </authorList>
    </citation>
    <scope>NUCLEOTIDE SEQUENCE [LARGE SCALE GENOMIC DNA]</scope>
    <source>
        <strain evidence="4 5">RN42</strain>
    </source>
</reference>
<dbReference type="PANTHER" id="PTHR11905:SF159">
    <property type="entry name" value="ADAM METALLOPROTEASE"/>
    <property type="match status" value="1"/>
</dbReference>
<feature type="compositionally biased region" description="Low complexity" evidence="1">
    <location>
        <begin position="172"/>
        <end position="189"/>
    </location>
</feature>
<evidence type="ECO:0000256" key="2">
    <source>
        <dbReference type="SAM" id="Phobius"/>
    </source>
</evidence>
<dbReference type="STRING" id="1160509.A0A3N4HNY0"/>
<evidence type="ECO:0000313" key="4">
    <source>
        <dbReference type="EMBL" id="RPA75535.1"/>
    </source>
</evidence>
<dbReference type="Gene3D" id="4.10.70.10">
    <property type="entry name" value="Disintegrin domain"/>
    <property type="match status" value="1"/>
</dbReference>
<dbReference type="SUPFAM" id="SSF57552">
    <property type="entry name" value="Blood coagulation inhibitor (disintegrin)"/>
    <property type="match status" value="1"/>
</dbReference>
<keyword evidence="2" id="KW-1133">Transmembrane helix</keyword>
<dbReference type="PRINTS" id="PR01217">
    <property type="entry name" value="PRICHEXTENSN"/>
</dbReference>